<accession>A0ABW5WHS6</accession>
<dbReference type="EMBL" id="JBHUOV010000001">
    <property type="protein sequence ID" value="MFD2822288.1"/>
    <property type="molecule type" value="Genomic_DNA"/>
</dbReference>
<name>A0ABW5WHS6_9FLAO</name>
<keyword evidence="2" id="KW-1185">Reference proteome</keyword>
<organism evidence="1 2">
    <name type="scientific">Lacinutrix iliipiscaria</name>
    <dbReference type="NCBI Taxonomy" id="1230532"/>
    <lineage>
        <taxon>Bacteria</taxon>
        <taxon>Pseudomonadati</taxon>
        <taxon>Bacteroidota</taxon>
        <taxon>Flavobacteriia</taxon>
        <taxon>Flavobacteriales</taxon>
        <taxon>Flavobacteriaceae</taxon>
        <taxon>Lacinutrix</taxon>
    </lineage>
</organism>
<comment type="caution">
    <text evidence="1">The sequence shown here is derived from an EMBL/GenBank/DDBJ whole genome shotgun (WGS) entry which is preliminary data.</text>
</comment>
<evidence type="ECO:0000313" key="1">
    <source>
        <dbReference type="EMBL" id="MFD2822288.1"/>
    </source>
</evidence>
<gene>
    <name evidence="1" type="ORF">ACFS5M_01320</name>
</gene>
<dbReference type="Proteomes" id="UP001597533">
    <property type="component" value="Unassembled WGS sequence"/>
</dbReference>
<proteinExistence type="predicted"/>
<reference evidence="2" key="1">
    <citation type="journal article" date="2019" name="Int. J. Syst. Evol. Microbiol.">
        <title>The Global Catalogue of Microorganisms (GCM) 10K type strain sequencing project: providing services to taxonomists for standard genome sequencing and annotation.</title>
        <authorList>
            <consortium name="The Broad Institute Genomics Platform"/>
            <consortium name="The Broad Institute Genome Sequencing Center for Infectious Disease"/>
            <person name="Wu L."/>
            <person name="Ma J."/>
        </authorList>
    </citation>
    <scope>NUCLEOTIDE SEQUENCE [LARGE SCALE GENOMIC DNA]</scope>
    <source>
        <strain evidence="2">KCTC 32141</strain>
    </source>
</reference>
<dbReference type="RefSeq" id="WP_183484699.1">
    <property type="nucleotide sequence ID" value="NZ_JBHUOV010000001.1"/>
</dbReference>
<protein>
    <submittedName>
        <fullName evidence="1">Alpha-ketoglutarate decarboxylase</fullName>
    </submittedName>
</protein>
<sequence>MNLSGFFFKRIIVFLIFSCFIITSAIAQEKNEKVKSEFWKHVRFGGGLGLSFGDGFFSGSIAPSGIYEFDKQFALGLGLNATFNKQKNIYKSTILGGSIIGLYNPIQEIQLSGEFEQLHVNRNFDENYVSNLDSNYWSPALFVGAGYRAQNITIGIRYDLLYKSNKSVYAQAWIPFIRVYF</sequence>
<evidence type="ECO:0000313" key="2">
    <source>
        <dbReference type="Proteomes" id="UP001597533"/>
    </source>
</evidence>